<dbReference type="STRING" id="479434.Sthe_2690"/>
<dbReference type="Proteomes" id="UP000002027">
    <property type="component" value="Chromosome 2"/>
</dbReference>
<feature type="region of interest" description="Disordered" evidence="1">
    <location>
        <begin position="79"/>
        <end position="98"/>
    </location>
</feature>
<dbReference type="InParanoid" id="D1C8G1"/>
<keyword evidence="3" id="KW-0378">Hydrolase</keyword>
<dbReference type="InterPro" id="IPR014756">
    <property type="entry name" value="Ig_E-set"/>
</dbReference>
<reference evidence="3 4" key="2">
    <citation type="journal article" date="2010" name="Stand. Genomic Sci.">
        <title>Complete genome sequence of Desulfohalobium retbaense type strain (HR(100)).</title>
        <authorList>
            <person name="Spring S."/>
            <person name="Nolan M."/>
            <person name="Lapidus A."/>
            <person name="Glavina Del Rio T."/>
            <person name="Copeland A."/>
            <person name="Tice H."/>
            <person name="Cheng J.F."/>
            <person name="Lucas S."/>
            <person name="Land M."/>
            <person name="Chen F."/>
            <person name="Bruce D."/>
            <person name="Goodwin L."/>
            <person name="Pitluck S."/>
            <person name="Ivanova N."/>
            <person name="Mavromatis K."/>
            <person name="Mikhailova N."/>
            <person name="Pati A."/>
            <person name="Chen A."/>
            <person name="Palaniappan K."/>
            <person name="Hauser L."/>
            <person name="Chang Y.J."/>
            <person name="Jeffries C.D."/>
            <person name="Munk C."/>
            <person name="Kiss H."/>
            <person name="Chain P."/>
            <person name="Han C."/>
            <person name="Brettin T."/>
            <person name="Detter J.C."/>
            <person name="Schuler E."/>
            <person name="Goker M."/>
            <person name="Rohde M."/>
            <person name="Bristow J."/>
            <person name="Eisen J.A."/>
            <person name="Markowitz V."/>
            <person name="Hugenholtz P."/>
            <person name="Kyrpides N.C."/>
            <person name="Klenk H.P."/>
        </authorList>
    </citation>
    <scope>NUCLEOTIDE SEQUENCE [LARGE SCALE GENOMIC DNA]</scope>
    <source>
        <strain evidence="4">ATCC 49802 / DSM 20745 / S 6022</strain>
    </source>
</reference>
<dbReference type="GO" id="GO:0016787">
    <property type="term" value="F:hydrolase activity"/>
    <property type="evidence" value="ECO:0007669"/>
    <property type="project" value="UniProtKB-KW"/>
</dbReference>
<proteinExistence type="predicted"/>
<sequence length="98" mass="11139">MIKKEYTKTGRSCRVTFELPPGSAERSVSVVGDFNDWNEEATPLKRRRDGSFSTTISAKPGRRYHFRYLIDGHRWENDPAADGYAPNPFGTEDSVIEV</sequence>
<dbReference type="RefSeq" id="WP_012873142.1">
    <property type="nucleotide sequence ID" value="NC_013524.1"/>
</dbReference>
<evidence type="ECO:0000313" key="4">
    <source>
        <dbReference type="Proteomes" id="UP000002027"/>
    </source>
</evidence>
<accession>D1C8G1</accession>
<dbReference type="AlphaFoldDB" id="D1C8G1"/>
<dbReference type="KEGG" id="sti:Sthe_2690"/>
<evidence type="ECO:0000259" key="2">
    <source>
        <dbReference type="Pfam" id="PF16561"/>
    </source>
</evidence>
<reference evidence="4" key="1">
    <citation type="submission" date="2009-11" db="EMBL/GenBank/DDBJ databases">
        <title>The complete chromosome 2 of Sphaerobacter thermophilus DSM 20745.</title>
        <authorList>
            <person name="Lucas S."/>
            <person name="Copeland A."/>
            <person name="Lapidus A."/>
            <person name="Glavina del Rio T."/>
            <person name="Dalin E."/>
            <person name="Tice H."/>
            <person name="Bruce D."/>
            <person name="Goodwin L."/>
            <person name="Pitluck S."/>
            <person name="Kyrpides N."/>
            <person name="Mavromatis K."/>
            <person name="Ivanova N."/>
            <person name="Mikhailova N."/>
            <person name="LaButti K.M."/>
            <person name="Clum A."/>
            <person name="Sun H.I."/>
            <person name="Brettin T."/>
            <person name="Detter J.C."/>
            <person name="Han C."/>
            <person name="Larimer F."/>
            <person name="Land M."/>
            <person name="Hauser L."/>
            <person name="Markowitz V."/>
            <person name="Cheng J.F."/>
            <person name="Hugenholtz P."/>
            <person name="Woyke T."/>
            <person name="Wu D."/>
            <person name="Steenblock K."/>
            <person name="Schneider S."/>
            <person name="Pukall R."/>
            <person name="Goeker M."/>
            <person name="Klenk H.P."/>
            <person name="Eisen J.A."/>
        </authorList>
    </citation>
    <scope>NUCLEOTIDE SEQUENCE [LARGE SCALE GENOMIC DNA]</scope>
    <source>
        <strain evidence="4">ATCC 49802 / DSM 20745 / S 6022</strain>
    </source>
</reference>
<dbReference type="OrthoDB" id="9811945at2"/>
<dbReference type="InterPro" id="IPR013783">
    <property type="entry name" value="Ig-like_fold"/>
</dbReference>
<dbReference type="InterPro" id="IPR032640">
    <property type="entry name" value="AMPK1_CBM"/>
</dbReference>
<name>D1C8G1_SPHTD</name>
<feature type="domain" description="AMP-activated protein kinase glycogen-binding" evidence="2">
    <location>
        <begin position="26"/>
        <end position="82"/>
    </location>
</feature>
<gene>
    <name evidence="3" type="ordered locus">Sthe_2690</name>
</gene>
<dbReference type="EMBL" id="CP001824">
    <property type="protein sequence ID" value="ACZ40104.1"/>
    <property type="molecule type" value="Genomic_DNA"/>
</dbReference>
<dbReference type="CAZy" id="CBM48">
    <property type="family name" value="Carbohydrate-Binding Module Family 48"/>
</dbReference>
<keyword evidence="4" id="KW-1185">Reference proteome</keyword>
<protein>
    <submittedName>
        <fullName evidence="3">Glycoside hydrolase family 13 domain protein</fullName>
    </submittedName>
</protein>
<dbReference type="CDD" id="cd07184">
    <property type="entry name" value="E_set_Isoamylase_like_N"/>
    <property type="match status" value="1"/>
</dbReference>
<organism evidence="3 4">
    <name type="scientific">Sphaerobacter thermophilus (strain ATCC 49802 / DSM 20745 / KCCM 41009 / NCIMB 13125 / S 6022)</name>
    <dbReference type="NCBI Taxonomy" id="479434"/>
    <lineage>
        <taxon>Bacteria</taxon>
        <taxon>Pseudomonadati</taxon>
        <taxon>Thermomicrobiota</taxon>
        <taxon>Thermomicrobia</taxon>
        <taxon>Sphaerobacterales</taxon>
        <taxon>Sphaerobacterineae</taxon>
        <taxon>Sphaerobacteraceae</taxon>
        <taxon>Sphaerobacter</taxon>
    </lineage>
</organism>
<dbReference type="Pfam" id="PF16561">
    <property type="entry name" value="AMPK1_CBM"/>
    <property type="match status" value="1"/>
</dbReference>
<dbReference type="SUPFAM" id="SSF81296">
    <property type="entry name" value="E set domains"/>
    <property type="match status" value="1"/>
</dbReference>
<evidence type="ECO:0000256" key="1">
    <source>
        <dbReference type="SAM" id="MobiDB-lite"/>
    </source>
</evidence>
<dbReference type="HOGENOM" id="CLU_158008_0_0_0"/>
<dbReference type="Gene3D" id="2.60.40.10">
    <property type="entry name" value="Immunoglobulins"/>
    <property type="match status" value="1"/>
</dbReference>
<dbReference type="eggNOG" id="COG0296">
    <property type="taxonomic scope" value="Bacteria"/>
</dbReference>
<evidence type="ECO:0000313" key="3">
    <source>
        <dbReference type="EMBL" id="ACZ40104.1"/>
    </source>
</evidence>